<dbReference type="WBParaSite" id="PSAMB.scaffold22712size480.g38692.t1">
    <property type="protein sequence ID" value="PSAMB.scaffold22712size480.g38692.t1"/>
    <property type="gene ID" value="PSAMB.scaffold22712size480.g38692"/>
</dbReference>
<evidence type="ECO:0000313" key="2">
    <source>
        <dbReference type="Proteomes" id="UP000887566"/>
    </source>
</evidence>
<accession>A0A914VR71</accession>
<feature type="region of interest" description="Disordered" evidence="1">
    <location>
        <begin position="1"/>
        <end position="28"/>
    </location>
</feature>
<dbReference type="Proteomes" id="UP000887566">
    <property type="component" value="Unplaced"/>
</dbReference>
<protein>
    <submittedName>
        <fullName evidence="3">Uncharacterized protein</fullName>
    </submittedName>
</protein>
<reference evidence="3" key="1">
    <citation type="submission" date="2022-11" db="UniProtKB">
        <authorList>
            <consortium name="WormBaseParasite"/>
        </authorList>
    </citation>
    <scope>IDENTIFICATION</scope>
</reference>
<feature type="region of interest" description="Disordered" evidence="1">
    <location>
        <begin position="56"/>
        <end position="78"/>
    </location>
</feature>
<keyword evidence="2" id="KW-1185">Reference proteome</keyword>
<evidence type="ECO:0000313" key="3">
    <source>
        <dbReference type="WBParaSite" id="PSAMB.scaffold22712size480.g38692.t1"/>
    </source>
</evidence>
<organism evidence="2 3">
    <name type="scientific">Plectus sambesii</name>
    <dbReference type="NCBI Taxonomy" id="2011161"/>
    <lineage>
        <taxon>Eukaryota</taxon>
        <taxon>Metazoa</taxon>
        <taxon>Ecdysozoa</taxon>
        <taxon>Nematoda</taxon>
        <taxon>Chromadorea</taxon>
        <taxon>Plectida</taxon>
        <taxon>Plectina</taxon>
        <taxon>Plectoidea</taxon>
        <taxon>Plectidae</taxon>
        <taxon>Plectus</taxon>
    </lineage>
</organism>
<evidence type="ECO:0000256" key="1">
    <source>
        <dbReference type="SAM" id="MobiDB-lite"/>
    </source>
</evidence>
<name>A0A914VR71_9BILA</name>
<proteinExistence type="predicted"/>
<dbReference type="AlphaFoldDB" id="A0A914VR71"/>
<sequence length="78" mass="8576">GRTSGVLKKRSQSEIKPNTEVVRTSKSPRFLRGQLKQISGYSTHSDTFVPLLETASKSPDSVVADESSLSEEEHQLTT</sequence>